<protein>
    <submittedName>
        <fullName evidence="1">Uncharacterized protein</fullName>
    </submittedName>
</protein>
<comment type="caution">
    <text evidence="1">The sequence shown here is derived from an EMBL/GenBank/DDBJ whole genome shotgun (WGS) entry which is preliminary data.</text>
</comment>
<gene>
    <name evidence="1" type="ORF">POM88_047844</name>
</gene>
<organism evidence="1 2">
    <name type="scientific">Heracleum sosnowskyi</name>
    <dbReference type="NCBI Taxonomy" id="360622"/>
    <lineage>
        <taxon>Eukaryota</taxon>
        <taxon>Viridiplantae</taxon>
        <taxon>Streptophyta</taxon>
        <taxon>Embryophyta</taxon>
        <taxon>Tracheophyta</taxon>
        <taxon>Spermatophyta</taxon>
        <taxon>Magnoliopsida</taxon>
        <taxon>eudicotyledons</taxon>
        <taxon>Gunneridae</taxon>
        <taxon>Pentapetalae</taxon>
        <taxon>asterids</taxon>
        <taxon>campanulids</taxon>
        <taxon>Apiales</taxon>
        <taxon>Apiaceae</taxon>
        <taxon>Apioideae</taxon>
        <taxon>apioid superclade</taxon>
        <taxon>Tordylieae</taxon>
        <taxon>Tordyliinae</taxon>
        <taxon>Heracleum</taxon>
    </lineage>
</organism>
<reference evidence="1" key="2">
    <citation type="submission" date="2023-05" db="EMBL/GenBank/DDBJ databases">
        <authorList>
            <person name="Schelkunov M.I."/>
        </authorList>
    </citation>
    <scope>NUCLEOTIDE SEQUENCE</scope>
    <source>
        <strain evidence="1">Hsosn_3</strain>
        <tissue evidence="1">Leaf</tissue>
    </source>
</reference>
<accession>A0AAD8M007</accession>
<evidence type="ECO:0000313" key="1">
    <source>
        <dbReference type="EMBL" id="KAK1354588.1"/>
    </source>
</evidence>
<dbReference type="EMBL" id="JAUIZM010000011">
    <property type="protein sequence ID" value="KAK1354588.1"/>
    <property type="molecule type" value="Genomic_DNA"/>
</dbReference>
<sequence>MLRYLVNRIHRIKKIISLAELQKVVQGDGPAIERALRKKLLCNWEGPVVKYLDEEKQTRLIKMDEEHFRFISYNLEWVDPNTQVLALSSDEEGLRMASNQIHYKSLRNMRGGEYGVDFNAKTYAQIVMQCEGGKKESLEDIKGGWTIVKSKKSRKNSDQGKRISKLELCTVFYS</sequence>
<dbReference type="AlphaFoldDB" id="A0AAD8M007"/>
<proteinExistence type="predicted"/>
<keyword evidence="2" id="KW-1185">Reference proteome</keyword>
<dbReference type="Proteomes" id="UP001237642">
    <property type="component" value="Unassembled WGS sequence"/>
</dbReference>
<evidence type="ECO:0000313" key="2">
    <source>
        <dbReference type="Proteomes" id="UP001237642"/>
    </source>
</evidence>
<name>A0AAD8M007_9APIA</name>
<reference evidence="1" key="1">
    <citation type="submission" date="2023-02" db="EMBL/GenBank/DDBJ databases">
        <title>Genome of toxic invasive species Heracleum sosnowskyi carries increased number of genes despite the absence of recent whole-genome duplications.</title>
        <authorList>
            <person name="Schelkunov M."/>
            <person name="Shtratnikova V."/>
            <person name="Makarenko M."/>
            <person name="Klepikova A."/>
            <person name="Omelchenko D."/>
            <person name="Novikova G."/>
            <person name="Obukhova E."/>
            <person name="Bogdanov V."/>
            <person name="Penin A."/>
            <person name="Logacheva M."/>
        </authorList>
    </citation>
    <scope>NUCLEOTIDE SEQUENCE</scope>
    <source>
        <strain evidence="1">Hsosn_3</strain>
        <tissue evidence="1">Leaf</tissue>
    </source>
</reference>